<keyword evidence="1" id="KW-0560">Oxidoreductase</keyword>
<feature type="domain" description="NADP-dependent oxidoreductase" evidence="2">
    <location>
        <begin position="12"/>
        <end position="299"/>
    </location>
</feature>
<dbReference type="InterPro" id="IPR050791">
    <property type="entry name" value="Aldo-Keto_reductase"/>
</dbReference>
<sequence>MQRTLAGTPVHPIGLGCMNMSWAYGTPPGEEENIKLLNQALDEGYNHLDTANIYGKGKNEELLGKAVMHRRKEFFLASKTGIIVDGPKRGIDCSPEAMTQSIEDSLKRLQTDHIDLFYMHRFDPKVPIADSVGALKDAIDAGKIGAYGVSEWNSDHIREAHGVHPMAAVQTEYSIWTRNVELGVLETTKELGISLVAFSPVSRGAVCGMMTDPAKLDENDLRRNHPRFNEENWPKNLALVEQFVALAKEANVTPAQLALQWVISRGDHLHAIPGTTNMQHMKDNFHALDNPVGDDVLTRAGALINQQTVSGHRYPEVMRGTIDTEDFV</sequence>
<keyword evidence="4" id="KW-1185">Reference proteome</keyword>
<evidence type="ECO:0000256" key="1">
    <source>
        <dbReference type="ARBA" id="ARBA00023002"/>
    </source>
</evidence>
<organism evidence="3 4">
    <name type="scientific">Altericroceibacterium endophyticum</name>
    <dbReference type="NCBI Taxonomy" id="1808508"/>
    <lineage>
        <taxon>Bacteria</taxon>
        <taxon>Pseudomonadati</taxon>
        <taxon>Pseudomonadota</taxon>
        <taxon>Alphaproteobacteria</taxon>
        <taxon>Sphingomonadales</taxon>
        <taxon>Erythrobacteraceae</taxon>
        <taxon>Altericroceibacterium</taxon>
    </lineage>
</organism>
<dbReference type="Proteomes" id="UP000438476">
    <property type="component" value="Unassembled WGS sequence"/>
</dbReference>
<dbReference type="PROSITE" id="PS51257">
    <property type="entry name" value="PROKAR_LIPOPROTEIN"/>
    <property type="match status" value="1"/>
</dbReference>
<dbReference type="GO" id="GO:0016491">
    <property type="term" value="F:oxidoreductase activity"/>
    <property type="evidence" value="ECO:0007669"/>
    <property type="project" value="UniProtKB-KW"/>
</dbReference>
<proteinExistence type="predicted"/>
<reference evidence="3 4" key="1">
    <citation type="submission" date="2019-12" db="EMBL/GenBank/DDBJ databases">
        <title>Genomic-based taxomic classification of the family Erythrobacteraceae.</title>
        <authorList>
            <person name="Xu L."/>
        </authorList>
    </citation>
    <scope>NUCLEOTIDE SEQUENCE [LARGE SCALE GENOMIC DNA]</scope>
    <source>
        <strain evidence="3 4">LMG 29518</strain>
    </source>
</reference>
<dbReference type="PRINTS" id="PR00069">
    <property type="entry name" value="ALDKETRDTASE"/>
</dbReference>
<dbReference type="Pfam" id="PF00248">
    <property type="entry name" value="Aldo_ket_red"/>
    <property type="match status" value="1"/>
</dbReference>
<evidence type="ECO:0000259" key="2">
    <source>
        <dbReference type="Pfam" id="PF00248"/>
    </source>
</evidence>
<dbReference type="GO" id="GO:0005737">
    <property type="term" value="C:cytoplasm"/>
    <property type="evidence" value="ECO:0007669"/>
    <property type="project" value="TreeGrafter"/>
</dbReference>
<dbReference type="RefSeq" id="WP_160735777.1">
    <property type="nucleotide sequence ID" value="NZ_WTYT01000002.1"/>
</dbReference>
<dbReference type="InterPro" id="IPR023210">
    <property type="entry name" value="NADP_OxRdtase_dom"/>
</dbReference>
<evidence type="ECO:0000313" key="3">
    <source>
        <dbReference type="EMBL" id="MXO65378.1"/>
    </source>
</evidence>
<accession>A0A6I4T3M4</accession>
<evidence type="ECO:0000313" key="4">
    <source>
        <dbReference type="Proteomes" id="UP000438476"/>
    </source>
</evidence>
<dbReference type="SUPFAM" id="SSF51430">
    <property type="entry name" value="NAD(P)-linked oxidoreductase"/>
    <property type="match status" value="1"/>
</dbReference>
<dbReference type="InterPro" id="IPR036812">
    <property type="entry name" value="NAD(P)_OxRdtase_dom_sf"/>
</dbReference>
<comment type="caution">
    <text evidence="3">The sequence shown here is derived from an EMBL/GenBank/DDBJ whole genome shotgun (WGS) entry which is preliminary data.</text>
</comment>
<dbReference type="OrthoDB" id="7181835at2"/>
<dbReference type="Gene3D" id="3.20.20.100">
    <property type="entry name" value="NADP-dependent oxidoreductase domain"/>
    <property type="match status" value="1"/>
</dbReference>
<name>A0A6I4T3M4_9SPHN</name>
<dbReference type="PANTHER" id="PTHR43625">
    <property type="entry name" value="AFLATOXIN B1 ALDEHYDE REDUCTASE"/>
    <property type="match status" value="1"/>
</dbReference>
<dbReference type="EMBL" id="WTYT01000002">
    <property type="protein sequence ID" value="MXO65378.1"/>
    <property type="molecule type" value="Genomic_DNA"/>
</dbReference>
<gene>
    <name evidence="3" type="ORF">GRI91_06400</name>
</gene>
<dbReference type="PANTHER" id="PTHR43625:SF40">
    <property type="entry name" value="ALDO-KETO REDUCTASE YAKC [NADP(+)]"/>
    <property type="match status" value="1"/>
</dbReference>
<dbReference type="AlphaFoldDB" id="A0A6I4T3M4"/>
<protein>
    <submittedName>
        <fullName evidence="3">Aldo/keto reductase</fullName>
    </submittedName>
</protein>
<dbReference type="InterPro" id="IPR020471">
    <property type="entry name" value="AKR"/>
</dbReference>